<evidence type="ECO:0000256" key="4">
    <source>
        <dbReference type="ARBA" id="ARBA00022989"/>
    </source>
</evidence>
<evidence type="ECO:0000256" key="6">
    <source>
        <dbReference type="SAM" id="Phobius"/>
    </source>
</evidence>
<comment type="subcellular location">
    <subcellularLocation>
        <location evidence="1">Cell membrane</location>
        <topology evidence="1">Multi-pass membrane protein</topology>
    </subcellularLocation>
</comment>
<evidence type="ECO:0000313" key="7">
    <source>
        <dbReference type="EMBL" id="QDZ16871.1"/>
    </source>
</evidence>
<feature type="transmembrane region" description="Helical" evidence="6">
    <location>
        <begin position="64"/>
        <end position="82"/>
    </location>
</feature>
<sequence length="336" mass="37301">MGGPMSMTGPMWMPDQPLTLERLLAWHPQPIPVLPVIGALLAVGYLAGLIVVHRRGDRWPVGRTVWWMLGVVSLELMTATGFDGYGMDFFSVHMVQHMVIGMLTPILLMLGAPVTLLLRSLPATGGRRSPRHLLLMFLHSRFAAFIANPVVTVLLFLFSLYALYFTPLFDWLMSTWWGHNLMLLHFLVIGCLYFWGILGVDPSPRRGGGLMGAFSRPVLRIAELSATVPFHAFFGIVFMMATTVMVRYYAVALPWATTTPLSDQQVAGGIAWAFTEFPTLLVLGVLFLQWQRSDARLAARQARRAERFGDIDLDAYNASLAALAQRDAATLPGEGR</sequence>
<evidence type="ECO:0000313" key="8">
    <source>
        <dbReference type="Proteomes" id="UP000320216"/>
    </source>
</evidence>
<keyword evidence="3 6" id="KW-0812">Transmembrane</keyword>
<evidence type="ECO:0000256" key="1">
    <source>
        <dbReference type="ARBA" id="ARBA00004651"/>
    </source>
</evidence>
<accession>A0A5B8M9P2</accession>
<organism evidence="7 8">
    <name type="scientific">Humibacter ginsenosidimutans</name>
    <dbReference type="NCBI Taxonomy" id="2599293"/>
    <lineage>
        <taxon>Bacteria</taxon>
        <taxon>Bacillati</taxon>
        <taxon>Actinomycetota</taxon>
        <taxon>Actinomycetes</taxon>
        <taxon>Micrococcales</taxon>
        <taxon>Microbacteriaceae</taxon>
        <taxon>Humibacter</taxon>
    </lineage>
</organism>
<evidence type="ECO:0000256" key="5">
    <source>
        <dbReference type="ARBA" id="ARBA00023136"/>
    </source>
</evidence>
<dbReference type="Pfam" id="PF09678">
    <property type="entry name" value="Caa3_CtaG"/>
    <property type="match status" value="1"/>
</dbReference>
<proteinExistence type="predicted"/>
<dbReference type="GO" id="GO:0005886">
    <property type="term" value="C:plasma membrane"/>
    <property type="evidence" value="ECO:0007669"/>
    <property type="project" value="UniProtKB-SubCell"/>
</dbReference>
<keyword evidence="4 6" id="KW-1133">Transmembrane helix</keyword>
<keyword evidence="8" id="KW-1185">Reference proteome</keyword>
<gene>
    <name evidence="7" type="ORF">FPZ11_12510</name>
</gene>
<feature type="transmembrane region" description="Helical" evidence="6">
    <location>
        <begin position="221"/>
        <end position="250"/>
    </location>
</feature>
<feature type="transmembrane region" description="Helical" evidence="6">
    <location>
        <begin position="176"/>
        <end position="200"/>
    </location>
</feature>
<protein>
    <submittedName>
        <fullName evidence="7">Cytochrome c oxidase assembly protein</fullName>
    </submittedName>
</protein>
<feature type="transmembrane region" description="Helical" evidence="6">
    <location>
        <begin position="94"/>
        <end position="121"/>
    </location>
</feature>
<evidence type="ECO:0000256" key="2">
    <source>
        <dbReference type="ARBA" id="ARBA00022475"/>
    </source>
</evidence>
<dbReference type="InterPro" id="IPR019108">
    <property type="entry name" value="Caa3_assmbl_CtaG-rel"/>
</dbReference>
<dbReference type="Proteomes" id="UP000320216">
    <property type="component" value="Chromosome"/>
</dbReference>
<feature type="transmembrane region" description="Helical" evidence="6">
    <location>
        <begin position="31"/>
        <end position="52"/>
    </location>
</feature>
<keyword evidence="5 6" id="KW-0472">Membrane</keyword>
<dbReference type="EMBL" id="CP042305">
    <property type="protein sequence ID" value="QDZ16871.1"/>
    <property type="molecule type" value="Genomic_DNA"/>
</dbReference>
<evidence type="ECO:0000256" key="3">
    <source>
        <dbReference type="ARBA" id="ARBA00022692"/>
    </source>
</evidence>
<dbReference type="KEGG" id="huw:FPZ11_12510"/>
<keyword evidence="2" id="KW-1003">Cell membrane</keyword>
<reference evidence="7 8" key="1">
    <citation type="submission" date="2019-07" db="EMBL/GenBank/DDBJ databases">
        <title>Full genome sequence of Humibacter sp. WJ7-1.</title>
        <authorList>
            <person name="Im W.-T."/>
        </authorList>
    </citation>
    <scope>NUCLEOTIDE SEQUENCE [LARGE SCALE GENOMIC DNA]</scope>
    <source>
        <strain evidence="7 8">WJ7-1</strain>
    </source>
</reference>
<dbReference type="OrthoDB" id="5241646at2"/>
<feature type="transmembrane region" description="Helical" evidence="6">
    <location>
        <begin position="142"/>
        <end position="164"/>
    </location>
</feature>
<dbReference type="AlphaFoldDB" id="A0A5B8M9P2"/>
<feature type="transmembrane region" description="Helical" evidence="6">
    <location>
        <begin position="270"/>
        <end position="290"/>
    </location>
</feature>
<name>A0A5B8M9P2_9MICO</name>